<dbReference type="CDD" id="cd06768">
    <property type="entry name" value="PDZ_NHERF-like"/>
    <property type="match status" value="2"/>
</dbReference>
<accession>A0A553MU19</accession>
<evidence type="ECO:0000256" key="9">
    <source>
        <dbReference type="ARBA" id="ARBA00023273"/>
    </source>
</evidence>
<keyword evidence="17" id="KW-1185">Reference proteome</keyword>
<proteinExistence type="predicted"/>
<feature type="compositionally biased region" description="Polar residues" evidence="14">
    <location>
        <begin position="128"/>
        <end position="138"/>
    </location>
</feature>
<dbReference type="InterPro" id="IPR051067">
    <property type="entry name" value="NHER"/>
</dbReference>
<protein>
    <recommendedName>
        <fullName evidence="5">Na(+)/H(+) exchange regulatory cofactor NHE-RF1</fullName>
    </recommendedName>
    <alternativeName>
        <fullName evidence="12">Ezrin-radixin-moesin-binding phosphoprotein 50</fullName>
    </alternativeName>
    <alternativeName>
        <fullName evidence="11">Regulatory cofactor of Na(+)/H(+) exchanger</fullName>
    </alternativeName>
    <alternativeName>
        <fullName evidence="10">Sodium-hydrogen exchanger regulatory factor 1</fullName>
    </alternativeName>
    <alternativeName>
        <fullName evidence="13">Solute carrier family 9 isoform A3 regulatory factor 1</fullName>
    </alternativeName>
</protein>
<comment type="subcellular location">
    <subcellularLocation>
        <location evidence="4">Cell projection</location>
        <location evidence="4">Filopodium</location>
    </subcellularLocation>
    <subcellularLocation>
        <location evidence="1">Cell projection</location>
        <location evidence="1">Microvillus</location>
    </subcellularLocation>
    <subcellularLocation>
        <location evidence="3">Cell projection</location>
        <location evidence="3">Ruffle</location>
    </subcellularLocation>
    <subcellularLocation>
        <location evidence="2">Endomembrane system</location>
        <topology evidence="2">Peripheral membrane protein</topology>
    </subcellularLocation>
</comment>
<feature type="region of interest" description="Disordered" evidence="14">
    <location>
        <begin position="259"/>
        <end position="298"/>
    </location>
</feature>
<sequence length="400" mass="43575">MSSDLRPKLCVLEKGDNGYGFHLHGEKNMPGQFIRHVEPDSPAAVAGLLAGDKLALVNGENVEDEKHQQVVSRIRGITGKLELVVVNPETVELLQKLNLKCLKEYVTEGIPIPTPSAESNEEEEEVKNGTSRGSSPVPETNGDIRLDRLSVISKESKNDLRPRLCHIKKGATGYGFNLHTEKSKPGQYIRAVDEDSPAEKSGLRAQDKIVQVNGVAVHTMQHSEVVASIKAGGDETRLLVVDPEADAFFTSCGVLPAEEHLTGPLPEPAPRDEVEDQSNQPQRWEKKALSPGENEQKKGAHVVFSTFRTNTSASFQPKQAAAAVEEKPKVVTSLSNSSTSSNTSAPEEKAKEPSTGEDSSLSLSLSVSLQQAKERAHQKRSNKRAPAMDWSKRNELFSNL</sequence>
<name>A0A553MU19_9TELE</name>
<dbReference type="GO" id="GO:0016324">
    <property type="term" value="C:apical plasma membrane"/>
    <property type="evidence" value="ECO:0007669"/>
    <property type="project" value="TreeGrafter"/>
</dbReference>
<evidence type="ECO:0000259" key="15">
    <source>
        <dbReference type="PROSITE" id="PS50106"/>
    </source>
</evidence>
<evidence type="ECO:0000313" key="17">
    <source>
        <dbReference type="Proteomes" id="UP000316079"/>
    </source>
</evidence>
<feature type="compositionally biased region" description="Low complexity" evidence="14">
    <location>
        <begin position="330"/>
        <end position="344"/>
    </location>
</feature>
<dbReference type="InterPro" id="IPR015098">
    <property type="entry name" value="EBP50_C"/>
</dbReference>
<evidence type="ECO:0000256" key="8">
    <source>
        <dbReference type="ARBA" id="ARBA00023136"/>
    </source>
</evidence>
<evidence type="ECO:0000256" key="3">
    <source>
        <dbReference type="ARBA" id="ARBA00004466"/>
    </source>
</evidence>
<evidence type="ECO:0000256" key="12">
    <source>
        <dbReference type="ARBA" id="ARBA00032844"/>
    </source>
</evidence>
<dbReference type="GO" id="GO:0005902">
    <property type="term" value="C:microvillus"/>
    <property type="evidence" value="ECO:0007669"/>
    <property type="project" value="UniProtKB-SubCell"/>
</dbReference>
<evidence type="ECO:0000256" key="5">
    <source>
        <dbReference type="ARBA" id="ARBA00016876"/>
    </source>
</evidence>
<dbReference type="GO" id="GO:0016055">
    <property type="term" value="P:Wnt signaling pathway"/>
    <property type="evidence" value="ECO:0007669"/>
    <property type="project" value="UniProtKB-KW"/>
</dbReference>
<evidence type="ECO:0000256" key="4">
    <source>
        <dbReference type="ARBA" id="ARBA00004486"/>
    </source>
</evidence>
<dbReference type="EMBL" id="SRMA01027271">
    <property type="protein sequence ID" value="TRY56668.1"/>
    <property type="molecule type" value="Genomic_DNA"/>
</dbReference>
<evidence type="ECO:0000313" key="16">
    <source>
        <dbReference type="EMBL" id="TRY56668.1"/>
    </source>
</evidence>
<dbReference type="Gene3D" id="2.30.42.10">
    <property type="match status" value="2"/>
</dbReference>
<feature type="region of interest" description="Disordered" evidence="14">
    <location>
        <begin position="314"/>
        <end position="400"/>
    </location>
</feature>
<dbReference type="GO" id="GO:0001726">
    <property type="term" value="C:ruffle"/>
    <property type="evidence" value="ECO:0007669"/>
    <property type="project" value="UniProtKB-SubCell"/>
</dbReference>
<dbReference type="AlphaFoldDB" id="A0A553MU19"/>
<dbReference type="STRING" id="623744.A0A553MU19"/>
<dbReference type="PROSITE" id="PS50106">
    <property type="entry name" value="PDZ"/>
    <property type="match status" value="2"/>
</dbReference>
<dbReference type="Proteomes" id="UP000316079">
    <property type="component" value="Unassembled WGS sequence"/>
</dbReference>
<evidence type="ECO:0000256" key="2">
    <source>
        <dbReference type="ARBA" id="ARBA00004184"/>
    </source>
</evidence>
<feature type="compositionally biased region" description="Basic and acidic residues" evidence="14">
    <location>
        <begin position="390"/>
        <end position="400"/>
    </location>
</feature>
<feature type="region of interest" description="Disordered" evidence="14">
    <location>
        <begin position="110"/>
        <end position="143"/>
    </location>
</feature>
<dbReference type="GO" id="GO:0012505">
    <property type="term" value="C:endomembrane system"/>
    <property type="evidence" value="ECO:0007669"/>
    <property type="project" value="UniProtKB-SubCell"/>
</dbReference>
<dbReference type="PIRSF" id="PIRSF037866">
    <property type="entry name" value="EBP50"/>
    <property type="match status" value="1"/>
</dbReference>
<evidence type="ECO:0000256" key="11">
    <source>
        <dbReference type="ARBA" id="ARBA00032825"/>
    </source>
</evidence>
<dbReference type="SUPFAM" id="SSF50156">
    <property type="entry name" value="PDZ domain-like"/>
    <property type="match status" value="2"/>
</dbReference>
<dbReference type="SMART" id="SM00228">
    <property type="entry name" value="PDZ"/>
    <property type="match status" value="2"/>
</dbReference>
<dbReference type="InterPro" id="IPR017300">
    <property type="entry name" value="NHERF-1/NHERF-2"/>
</dbReference>
<dbReference type="GO" id="GO:0005102">
    <property type="term" value="F:signaling receptor binding"/>
    <property type="evidence" value="ECO:0007669"/>
    <property type="project" value="TreeGrafter"/>
</dbReference>
<evidence type="ECO:0000256" key="13">
    <source>
        <dbReference type="ARBA" id="ARBA00033293"/>
    </source>
</evidence>
<dbReference type="PANTHER" id="PTHR14191">
    <property type="entry name" value="PDZ DOMAIN CONTAINING PROTEIN"/>
    <property type="match status" value="1"/>
</dbReference>
<feature type="compositionally biased region" description="Low complexity" evidence="14">
    <location>
        <begin position="359"/>
        <end position="369"/>
    </location>
</feature>
<reference evidence="16 17" key="1">
    <citation type="journal article" date="2019" name="Sci. Data">
        <title>Hybrid genome assembly and annotation of Danionella translucida.</title>
        <authorList>
            <person name="Kadobianskyi M."/>
            <person name="Schulze L."/>
            <person name="Schuelke M."/>
            <person name="Judkewitz B."/>
        </authorList>
    </citation>
    <scope>NUCLEOTIDE SEQUENCE [LARGE SCALE GENOMIC DNA]</scope>
    <source>
        <strain evidence="16 17">Bolton</strain>
    </source>
</reference>
<organism evidence="16 17">
    <name type="scientific">Danionella cerebrum</name>
    <dbReference type="NCBI Taxonomy" id="2873325"/>
    <lineage>
        <taxon>Eukaryota</taxon>
        <taxon>Metazoa</taxon>
        <taxon>Chordata</taxon>
        <taxon>Craniata</taxon>
        <taxon>Vertebrata</taxon>
        <taxon>Euteleostomi</taxon>
        <taxon>Actinopterygii</taxon>
        <taxon>Neopterygii</taxon>
        <taxon>Teleostei</taxon>
        <taxon>Ostariophysi</taxon>
        <taxon>Cypriniformes</taxon>
        <taxon>Danionidae</taxon>
        <taxon>Danioninae</taxon>
        <taxon>Danionella</taxon>
    </lineage>
</organism>
<keyword evidence="8" id="KW-0472">Membrane</keyword>
<keyword evidence="6" id="KW-0879">Wnt signaling pathway</keyword>
<dbReference type="Pfam" id="PF00595">
    <property type="entry name" value="PDZ"/>
    <property type="match status" value="2"/>
</dbReference>
<evidence type="ECO:0000256" key="14">
    <source>
        <dbReference type="SAM" id="MobiDB-lite"/>
    </source>
</evidence>
<evidence type="ECO:0000256" key="6">
    <source>
        <dbReference type="ARBA" id="ARBA00022687"/>
    </source>
</evidence>
<feature type="compositionally biased region" description="Basic and acidic residues" evidence="14">
    <location>
        <begin position="283"/>
        <end position="298"/>
    </location>
</feature>
<dbReference type="OrthoDB" id="10007415at2759"/>
<dbReference type="GO" id="GO:0043495">
    <property type="term" value="F:protein-membrane adaptor activity"/>
    <property type="evidence" value="ECO:0007669"/>
    <property type="project" value="TreeGrafter"/>
</dbReference>
<dbReference type="InterPro" id="IPR036034">
    <property type="entry name" value="PDZ_sf"/>
</dbReference>
<evidence type="ECO:0000256" key="10">
    <source>
        <dbReference type="ARBA" id="ARBA00030310"/>
    </source>
</evidence>
<dbReference type="InterPro" id="IPR001478">
    <property type="entry name" value="PDZ"/>
</dbReference>
<comment type="caution">
    <text evidence="16">The sequence shown here is derived from an EMBL/GenBank/DDBJ whole genome shotgun (WGS) entry which is preliminary data.</text>
</comment>
<gene>
    <name evidence="16" type="ORF">DNTS_014141</name>
</gene>
<dbReference type="FunFam" id="2.30.42.10:FF:000068">
    <property type="entry name" value="Na(+)/H(+) exchange regulatory cofactor NHE-RF"/>
    <property type="match status" value="1"/>
</dbReference>
<dbReference type="PANTHER" id="PTHR14191:SF7">
    <property type="entry name" value="NA(+)_H(+) EXCHANGE REGULATORY COFACTOR NHE-RF1"/>
    <property type="match status" value="1"/>
</dbReference>
<dbReference type="Pfam" id="PF09007">
    <property type="entry name" value="EBP50_C"/>
    <property type="match status" value="1"/>
</dbReference>
<keyword evidence="9" id="KW-0966">Cell projection</keyword>
<evidence type="ECO:0000256" key="1">
    <source>
        <dbReference type="ARBA" id="ARBA00004105"/>
    </source>
</evidence>
<evidence type="ECO:0000256" key="7">
    <source>
        <dbReference type="ARBA" id="ARBA00022737"/>
    </source>
</evidence>
<dbReference type="GO" id="GO:0072659">
    <property type="term" value="P:protein localization to plasma membrane"/>
    <property type="evidence" value="ECO:0007669"/>
    <property type="project" value="TreeGrafter"/>
</dbReference>
<feature type="domain" description="PDZ" evidence="15">
    <location>
        <begin position="9"/>
        <end position="89"/>
    </location>
</feature>
<dbReference type="GO" id="GO:0030175">
    <property type="term" value="C:filopodium"/>
    <property type="evidence" value="ECO:0007669"/>
    <property type="project" value="UniProtKB-SubCell"/>
</dbReference>
<feature type="domain" description="PDZ" evidence="15">
    <location>
        <begin position="164"/>
        <end position="244"/>
    </location>
</feature>
<keyword evidence="7" id="KW-0677">Repeat</keyword>